<name>A0AC60NWT0_IXOPE</name>
<feature type="non-terminal residue" evidence="1">
    <location>
        <position position="1"/>
    </location>
</feature>
<protein>
    <submittedName>
        <fullName evidence="1">Uncharacterized protein</fullName>
    </submittedName>
</protein>
<evidence type="ECO:0000313" key="2">
    <source>
        <dbReference type="Proteomes" id="UP000805193"/>
    </source>
</evidence>
<accession>A0AC60NWT0</accession>
<proteinExistence type="predicted"/>
<evidence type="ECO:0000313" key="1">
    <source>
        <dbReference type="EMBL" id="KAG0411619.1"/>
    </source>
</evidence>
<dbReference type="EMBL" id="JABSTQ010011417">
    <property type="protein sequence ID" value="KAG0411619.1"/>
    <property type="molecule type" value="Genomic_DNA"/>
</dbReference>
<keyword evidence="2" id="KW-1185">Reference proteome</keyword>
<reference evidence="1 2" key="1">
    <citation type="journal article" date="2020" name="Cell">
        <title>Large-Scale Comparative Analyses of Tick Genomes Elucidate Their Genetic Diversity and Vector Capacities.</title>
        <authorList>
            <consortium name="Tick Genome and Microbiome Consortium (TIGMIC)"/>
            <person name="Jia N."/>
            <person name="Wang J."/>
            <person name="Shi W."/>
            <person name="Du L."/>
            <person name="Sun Y."/>
            <person name="Zhan W."/>
            <person name="Jiang J.F."/>
            <person name="Wang Q."/>
            <person name="Zhang B."/>
            <person name="Ji P."/>
            <person name="Bell-Sakyi L."/>
            <person name="Cui X.M."/>
            <person name="Yuan T.T."/>
            <person name="Jiang B.G."/>
            <person name="Yang W.F."/>
            <person name="Lam T.T."/>
            <person name="Chang Q.C."/>
            <person name="Ding S.J."/>
            <person name="Wang X.J."/>
            <person name="Zhu J.G."/>
            <person name="Ruan X.D."/>
            <person name="Zhao L."/>
            <person name="Wei J.T."/>
            <person name="Ye R.Z."/>
            <person name="Que T.C."/>
            <person name="Du C.H."/>
            <person name="Zhou Y.H."/>
            <person name="Cheng J.X."/>
            <person name="Dai P.F."/>
            <person name="Guo W.B."/>
            <person name="Han X.H."/>
            <person name="Huang E.J."/>
            <person name="Li L.F."/>
            <person name="Wei W."/>
            <person name="Gao Y.C."/>
            <person name="Liu J.Z."/>
            <person name="Shao H.Z."/>
            <person name="Wang X."/>
            <person name="Wang C.C."/>
            <person name="Yang T.C."/>
            <person name="Huo Q.B."/>
            <person name="Li W."/>
            <person name="Chen H.Y."/>
            <person name="Chen S.E."/>
            <person name="Zhou L.G."/>
            <person name="Ni X.B."/>
            <person name="Tian J.H."/>
            <person name="Sheng Y."/>
            <person name="Liu T."/>
            <person name="Pan Y.S."/>
            <person name="Xia L.Y."/>
            <person name="Li J."/>
            <person name="Zhao F."/>
            <person name="Cao W.C."/>
        </authorList>
    </citation>
    <scope>NUCLEOTIDE SEQUENCE [LARGE SCALE GENOMIC DNA]</scope>
    <source>
        <strain evidence="1">Iper-2018</strain>
    </source>
</reference>
<dbReference type="Proteomes" id="UP000805193">
    <property type="component" value="Unassembled WGS sequence"/>
</dbReference>
<comment type="caution">
    <text evidence="1">The sequence shown here is derived from an EMBL/GenBank/DDBJ whole genome shotgun (WGS) entry which is preliminary data.</text>
</comment>
<feature type="non-terminal residue" evidence="1">
    <location>
        <position position="56"/>
    </location>
</feature>
<organism evidence="1 2">
    <name type="scientific">Ixodes persulcatus</name>
    <name type="common">Taiga tick</name>
    <dbReference type="NCBI Taxonomy" id="34615"/>
    <lineage>
        <taxon>Eukaryota</taxon>
        <taxon>Metazoa</taxon>
        <taxon>Ecdysozoa</taxon>
        <taxon>Arthropoda</taxon>
        <taxon>Chelicerata</taxon>
        <taxon>Arachnida</taxon>
        <taxon>Acari</taxon>
        <taxon>Parasitiformes</taxon>
        <taxon>Ixodida</taxon>
        <taxon>Ixodoidea</taxon>
        <taxon>Ixodidae</taxon>
        <taxon>Ixodinae</taxon>
        <taxon>Ixodes</taxon>
    </lineage>
</organism>
<sequence length="56" mass="6468">RNRPVLWFPPARGEFEGSILHRCPRTGNLNRSARATPIQETPSDCRSWAALHTKRR</sequence>
<gene>
    <name evidence="1" type="ORF">HPB47_011223</name>
</gene>